<name>A0ABP0HCP8_9DINO</name>
<evidence type="ECO:0000313" key="2">
    <source>
        <dbReference type="Proteomes" id="UP001642484"/>
    </source>
</evidence>
<keyword evidence="2" id="KW-1185">Reference proteome</keyword>
<organism evidence="1 2">
    <name type="scientific">Durusdinium trenchii</name>
    <dbReference type="NCBI Taxonomy" id="1381693"/>
    <lineage>
        <taxon>Eukaryota</taxon>
        <taxon>Sar</taxon>
        <taxon>Alveolata</taxon>
        <taxon>Dinophyceae</taxon>
        <taxon>Suessiales</taxon>
        <taxon>Symbiodiniaceae</taxon>
        <taxon>Durusdinium</taxon>
    </lineage>
</organism>
<dbReference type="SUPFAM" id="SSF56112">
    <property type="entry name" value="Protein kinase-like (PK-like)"/>
    <property type="match status" value="1"/>
</dbReference>
<sequence>MPANEACNVVHFKMPASEGEIPEGYFQEGEAVVYHSRTQGAYLRTRITKIHAAAGVVTAIDLTCKTSCDLSKIAKIQENSDTDLQVLSELPSPLRENCEMAVVGRGQAAVQKDTVRSKIRSKGLKDRSLTQDALSPSVKFNVGDKVYYESRSHGRKVLAIVEGITSEGFYDLDVKKFADPRNLSPYIAETVEDYAAVRHPVQLPLQPVRADGTPRLESALTPLGFGAAEFVASRHTGEGEVVSCKVSPAVPVGRVLSELPSPLHVENADFGDGICDDGRLVRSKVLHKTKSQLEARSPLMKFNVGDKVYYQSKSFGQRIIATVEGITSEGFYDLDVRQSADPKNISPYIVVKKGRPRQNPEPGPAFPSPSAKFRGVSCSQTFGSGTLPAPFLAISFAIFMQHFHGNAFKAKRQFYCNYSSNLGCFSSPFYTLGKPLRPRTSPQEAFAEFVAKFRGELHCPGAFEPKLSTVRQQLLAHLSLSESASIKEMTGFKGGLNQGIWIVSDYSQKLVLKQTRCQRIAVNVMTEAENFVRIARDHPEITNDPMIAFPVKIFSCIGPEGKISDVIAMKKCPGERLCEFVAHKFYANQMSQLTHALELVGQSLSQFHFRYGHEQHGDFQPSNIYYEESTDTVTFIDVGGMGVPTLGGDVDHFHQCIRAMTSSYQANLFVELLRAFDKGYQSPCTPRLQQGFRALR</sequence>
<evidence type="ECO:0008006" key="3">
    <source>
        <dbReference type="Google" id="ProtNLM"/>
    </source>
</evidence>
<proteinExistence type="predicted"/>
<gene>
    <name evidence="1" type="ORF">CCMP2556_LOCUS1019</name>
</gene>
<accession>A0ABP0HCP8</accession>
<comment type="caution">
    <text evidence="1">The sequence shown here is derived from an EMBL/GenBank/DDBJ whole genome shotgun (WGS) entry which is preliminary data.</text>
</comment>
<protein>
    <recommendedName>
        <fullName evidence="3">Protein kinase domain-containing protein</fullName>
    </recommendedName>
</protein>
<dbReference type="EMBL" id="CAXAMN010000336">
    <property type="protein sequence ID" value="CAK8987825.1"/>
    <property type="molecule type" value="Genomic_DNA"/>
</dbReference>
<reference evidence="1 2" key="1">
    <citation type="submission" date="2024-02" db="EMBL/GenBank/DDBJ databases">
        <authorList>
            <person name="Chen Y."/>
            <person name="Shah S."/>
            <person name="Dougan E. K."/>
            <person name="Thang M."/>
            <person name="Chan C."/>
        </authorList>
    </citation>
    <scope>NUCLEOTIDE SEQUENCE [LARGE SCALE GENOMIC DNA]</scope>
</reference>
<dbReference type="InterPro" id="IPR011009">
    <property type="entry name" value="Kinase-like_dom_sf"/>
</dbReference>
<evidence type="ECO:0000313" key="1">
    <source>
        <dbReference type="EMBL" id="CAK8987825.1"/>
    </source>
</evidence>
<dbReference type="Proteomes" id="UP001642484">
    <property type="component" value="Unassembled WGS sequence"/>
</dbReference>